<dbReference type="SMR" id="A0A811LUZ5"/>
<feature type="region of interest" description="Disordered" evidence="5">
    <location>
        <begin position="19"/>
        <end position="87"/>
    </location>
</feature>
<feature type="transmembrane region" description="Helical" evidence="6">
    <location>
        <begin position="645"/>
        <end position="678"/>
    </location>
</feature>
<dbReference type="GO" id="GO:0006884">
    <property type="term" value="P:cell volume homeostasis"/>
    <property type="evidence" value="ECO:0007669"/>
    <property type="project" value="TreeGrafter"/>
</dbReference>
<feature type="transmembrane region" description="Helical" evidence="6">
    <location>
        <begin position="528"/>
        <end position="550"/>
    </location>
</feature>
<organism evidence="9 10">
    <name type="scientific">Bursaphelenchus xylophilus</name>
    <name type="common">Pinewood nematode worm</name>
    <name type="synonym">Aphelenchoides xylophilus</name>
    <dbReference type="NCBI Taxonomy" id="6326"/>
    <lineage>
        <taxon>Eukaryota</taxon>
        <taxon>Metazoa</taxon>
        <taxon>Ecdysozoa</taxon>
        <taxon>Nematoda</taxon>
        <taxon>Chromadorea</taxon>
        <taxon>Rhabditida</taxon>
        <taxon>Tylenchina</taxon>
        <taxon>Tylenchomorpha</taxon>
        <taxon>Aphelenchoidea</taxon>
        <taxon>Aphelenchoididae</taxon>
        <taxon>Bursaphelenchus</taxon>
    </lineage>
</organism>
<feature type="region of interest" description="Disordered" evidence="5">
    <location>
        <begin position="873"/>
        <end position="897"/>
    </location>
</feature>
<feature type="compositionally biased region" description="Polar residues" evidence="5">
    <location>
        <begin position="883"/>
        <end position="897"/>
    </location>
</feature>
<dbReference type="GO" id="GO:1990573">
    <property type="term" value="P:potassium ion import across plasma membrane"/>
    <property type="evidence" value="ECO:0007669"/>
    <property type="project" value="TreeGrafter"/>
</dbReference>
<evidence type="ECO:0000256" key="2">
    <source>
        <dbReference type="ARBA" id="ARBA00022692"/>
    </source>
</evidence>
<keyword evidence="3 6" id="KW-1133">Transmembrane helix</keyword>
<dbReference type="AlphaFoldDB" id="A0A811LUZ5"/>
<dbReference type="NCBIfam" id="TIGR00930">
    <property type="entry name" value="2a30"/>
    <property type="match status" value="1"/>
</dbReference>
<dbReference type="GO" id="GO:0055064">
    <property type="term" value="P:chloride ion homeostasis"/>
    <property type="evidence" value="ECO:0007669"/>
    <property type="project" value="TreeGrafter"/>
</dbReference>
<feature type="domain" description="Amino acid permease/ SLC12A" evidence="7">
    <location>
        <begin position="208"/>
        <end position="722"/>
    </location>
</feature>
<evidence type="ECO:0000313" key="10">
    <source>
        <dbReference type="Proteomes" id="UP000659654"/>
    </source>
</evidence>
<dbReference type="Gene3D" id="1.20.1740.10">
    <property type="entry name" value="Amino acid/polyamine transporter I"/>
    <property type="match status" value="1"/>
</dbReference>
<dbReference type="PANTHER" id="PTHR11827:SF103">
    <property type="entry name" value="SODIUM CHLORIDE COTRANSPORTER 69, ISOFORM E"/>
    <property type="match status" value="1"/>
</dbReference>
<keyword evidence="10" id="KW-1185">Reference proteome</keyword>
<feature type="transmembrane region" description="Helical" evidence="6">
    <location>
        <begin position="330"/>
        <end position="349"/>
    </location>
</feature>
<evidence type="ECO:0000256" key="1">
    <source>
        <dbReference type="ARBA" id="ARBA00004141"/>
    </source>
</evidence>
<dbReference type="InterPro" id="IPR018491">
    <property type="entry name" value="SLC12_C"/>
</dbReference>
<dbReference type="GO" id="GO:0055078">
    <property type="term" value="P:sodium ion homeostasis"/>
    <property type="evidence" value="ECO:0007669"/>
    <property type="project" value="TreeGrafter"/>
</dbReference>
<dbReference type="InterPro" id="IPR004841">
    <property type="entry name" value="AA-permease/SLC12A_dom"/>
</dbReference>
<feature type="transmembrane region" description="Helical" evidence="6">
    <location>
        <begin position="584"/>
        <end position="601"/>
    </location>
</feature>
<dbReference type="InterPro" id="IPR004842">
    <property type="entry name" value="SLC12A_fam"/>
</dbReference>
<feature type="transmembrane region" description="Helical" evidence="6">
    <location>
        <begin position="203"/>
        <end position="224"/>
    </location>
</feature>
<feature type="transmembrane region" description="Helical" evidence="6">
    <location>
        <begin position="236"/>
        <end position="261"/>
    </location>
</feature>
<evidence type="ECO:0000256" key="4">
    <source>
        <dbReference type="ARBA" id="ARBA00023136"/>
    </source>
</evidence>
<dbReference type="FunFam" id="1.20.1740.10:FF:000022">
    <property type="entry name" value="Bumetanide-sensitive na-k-cl cotransport protein"/>
    <property type="match status" value="1"/>
</dbReference>
<feature type="domain" description="SLC12A transporter C-terminal" evidence="8">
    <location>
        <begin position="731"/>
        <end position="1133"/>
    </location>
</feature>
<dbReference type="GO" id="GO:0016020">
    <property type="term" value="C:membrane"/>
    <property type="evidence" value="ECO:0007669"/>
    <property type="project" value="UniProtKB-SubCell"/>
</dbReference>
<dbReference type="EMBL" id="CAJFDI010000005">
    <property type="protein sequence ID" value="CAD5232277.1"/>
    <property type="molecule type" value="Genomic_DNA"/>
</dbReference>
<dbReference type="Pfam" id="PF00324">
    <property type="entry name" value="AA_permease"/>
    <property type="match status" value="1"/>
</dbReference>
<evidence type="ECO:0000313" key="9">
    <source>
        <dbReference type="EMBL" id="CAD5232277.1"/>
    </source>
</evidence>
<feature type="compositionally biased region" description="Polar residues" evidence="5">
    <location>
        <begin position="19"/>
        <end position="35"/>
    </location>
</feature>
<evidence type="ECO:0000256" key="5">
    <source>
        <dbReference type="SAM" id="MobiDB-lite"/>
    </source>
</evidence>
<comment type="caution">
    <text evidence="9">The sequence shown here is derived from an EMBL/GenBank/DDBJ whole genome shotgun (WGS) entry which is preliminary data.</text>
</comment>
<feature type="region of interest" description="Disordered" evidence="5">
    <location>
        <begin position="177"/>
        <end position="198"/>
    </location>
</feature>
<dbReference type="GO" id="GO:0008511">
    <property type="term" value="F:sodium:potassium:chloride symporter activity"/>
    <property type="evidence" value="ECO:0007669"/>
    <property type="project" value="TreeGrafter"/>
</dbReference>
<feature type="transmembrane region" description="Helical" evidence="6">
    <location>
        <begin position="282"/>
        <end position="303"/>
    </location>
</feature>
<dbReference type="OrthoDB" id="2020542at2759"/>
<feature type="compositionally biased region" description="Low complexity" evidence="5">
    <location>
        <begin position="49"/>
        <end position="59"/>
    </location>
</feature>
<dbReference type="Pfam" id="PF03522">
    <property type="entry name" value="SLC12"/>
    <property type="match status" value="1"/>
</dbReference>
<sequence>MAHSDDESEAVRDKFTILIQVNSTSPEDSSGTHNIQIDVCDDPRGPTELSLSPSLSSYLRNTDPSPPTSPYDEPNQPKPPSHQKGRRFTNYWDNHILINANQNSLDRPPVVENYRNSIDIGSTRPTLTQLMAGDTIEALDEFEKNAQKQVDDALNFTETTSKASKTENFVSSVLKGPQGRKYAAPPGPTPPPGQKPRQGPQKFGWIIGVLVRCIQSIFGVILYIRVAWVAGQAGIVMGNGIVILASVVTTITALSTCAICTNGDVKGGGAYFLISRSLGPEFGGSIGLIFSLANAVGAAMYIVGFAETMRDLLKEYGIQFIDGGLNDVRLMGLLAALILITIVFIGTGFESKMQVVLLGVQFMAIGDYFIGTFLPPSEDLRLRGLTGYSVDTIKDNFWPVFRDGYGFFQTFSIYFPAATGIMAGANISGDLANPQKAIPRGTLLSIAFTTVIYMLLVFCTGATVVRDADGVHVPVLLTAVANQTLAQENGLFAPKRPWAAYFEPQCAQNSTCPYGLMNYFQIIEMGSLWGPLITAGILTSSLSSALASLVGAPKVFQAVCNDKLFPYIKYFAKTFGKDEEPRRAYALTFIICCLIIGIGDLNLIAPIISNFFLCSYALVNYACFDCSMAKTPGFRPAFKYYNKWVSLVGAILCISVMFVMNWFTALLTFFFFALLFLYMHHRKPEVNWGSTLQAHNYRNALQSVTKLERTDEHVKNYRPQILLLTGNPASRPSLIDFFSNITKDSCLLTCGYVVPCEKSEIVTQLNKKFAIEIRAWFKKRHIKAFYTATANKSLKNGAANMMQTVGLGKLRPNILAMGFKQDWLENPEKLKEMNEYYNIIQEAFENQMGLLLLRSDELGFDFETMMSQIGAVKNRSQDDRKNAANTTTTSDDGYNPFSESMTKYPKMGDQETCLDYDKFELSLNVNALQKRPHSRMTTKQRQVAFSLARFKDKIKKGVIDVWWLYDDGGLALLIPYLLTQPKSYLENAKLRVFSISTSHDIKQEQKSMAELLAKFRINVANLTIINDHERPPSQETVRNFLHSIRPFYGEGEGMINDSELELQKERTIRQLRVAELLREHSSEADLVVVSMPIPRKGIKSGALYLSWLELMTKDMPPTLFVRGNQQSVLTFYS</sequence>
<dbReference type="GO" id="GO:0055075">
    <property type="term" value="P:potassium ion homeostasis"/>
    <property type="evidence" value="ECO:0007669"/>
    <property type="project" value="TreeGrafter"/>
</dbReference>
<evidence type="ECO:0000256" key="3">
    <source>
        <dbReference type="ARBA" id="ARBA00022989"/>
    </source>
</evidence>
<dbReference type="EMBL" id="CAJFCV020000005">
    <property type="protein sequence ID" value="CAG9124420.1"/>
    <property type="molecule type" value="Genomic_DNA"/>
</dbReference>
<name>A0A811LUZ5_BURXY</name>
<reference evidence="9" key="1">
    <citation type="submission" date="2020-09" db="EMBL/GenBank/DDBJ databases">
        <authorList>
            <person name="Kikuchi T."/>
        </authorList>
    </citation>
    <scope>NUCLEOTIDE SEQUENCE</scope>
    <source>
        <strain evidence="9">Ka4C1</strain>
    </source>
</reference>
<keyword evidence="4 6" id="KW-0472">Membrane</keyword>
<feature type="transmembrane region" description="Helical" evidence="6">
    <location>
        <begin position="407"/>
        <end position="429"/>
    </location>
</feature>
<evidence type="ECO:0000259" key="8">
    <source>
        <dbReference type="Pfam" id="PF03522"/>
    </source>
</evidence>
<evidence type="ECO:0000259" key="7">
    <source>
        <dbReference type="Pfam" id="PF00324"/>
    </source>
</evidence>
<protein>
    <submittedName>
        <fullName evidence="9">(pine wood nematode) hypothetical protein</fullName>
    </submittedName>
</protein>
<keyword evidence="2 6" id="KW-0812">Transmembrane</keyword>
<comment type="subcellular location">
    <subcellularLocation>
        <location evidence="1">Membrane</location>
        <topology evidence="1">Multi-pass membrane protein</topology>
    </subcellularLocation>
</comment>
<dbReference type="Proteomes" id="UP000582659">
    <property type="component" value="Unassembled WGS sequence"/>
</dbReference>
<dbReference type="Proteomes" id="UP000659654">
    <property type="component" value="Unassembled WGS sequence"/>
</dbReference>
<accession>A0A811LUZ5</accession>
<gene>
    <name evidence="9" type="ORF">BXYJ_LOCUS12368</name>
</gene>
<feature type="transmembrane region" description="Helical" evidence="6">
    <location>
        <begin position="356"/>
        <end position="374"/>
    </location>
</feature>
<proteinExistence type="predicted"/>
<dbReference type="PANTHER" id="PTHR11827">
    <property type="entry name" value="SOLUTE CARRIER FAMILY 12, CATION COTRANSPORTERS"/>
    <property type="match status" value="1"/>
</dbReference>
<feature type="compositionally biased region" description="Pro residues" evidence="5">
    <location>
        <begin position="185"/>
        <end position="194"/>
    </location>
</feature>
<feature type="transmembrane region" description="Helical" evidence="6">
    <location>
        <begin position="607"/>
        <end position="624"/>
    </location>
</feature>
<feature type="transmembrane region" description="Helical" evidence="6">
    <location>
        <begin position="441"/>
        <end position="465"/>
    </location>
</feature>
<evidence type="ECO:0000256" key="6">
    <source>
        <dbReference type="SAM" id="Phobius"/>
    </source>
</evidence>